<evidence type="ECO:0000313" key="2">
    <source>
        <dbReference type="Proteomes" id="UP000688137"/>
    </source>
</evidence>
<protein>
    <submittedName>
        <fullName evidence="1">Uncharacterized protein</fullName>
    </submittedName>
</protein>
<sequence>MCISFKKIKITAYQQQYIVTKQNAIFNEKCIKPYAYPATYFDPYNQFSGYCFDKECNDSLLVQILILIM</sequence>
<name>A0A8S1QMR8_PARPR</name>
<organism evidence="1 2">
    <name type="scientific">Paramecium primaurelia</name>
    <dbReference type="NCBI Taxonomy" id="5886"/>
    <lineage>
        <taxon>Eukaryota</taxon>
        <taxon>Sar</taxon>
        <taxon>Alveolata</taxon>
        <taxon>Ciliophora</taxon>
        <taxon>Intramacronucleata</taxon>
        <taxon>Oligohymenophorea</taxon>
        <taxon>Peniculida</taxon>
        <taxon>Parameciidae</taxon>
        <taxon>Paramecium</taxon>
    </lineage>
</organism>
<dbReference type="Proteomes" id="UP000688137">
    <property type="component" value="Unassembled WGS sequence"/>
</dbReference>
<dbReference type="EMBL" id="CAJJDM010000192">
    <property type="protein sequence ID" value="CAD8116889.1"/>
    <property type="molecule type" value="Genomic_DNA"/>
</dbReference>
<evidence type="ECO:0000313" key="1">
    <source>
        <dbReference type="EMBL" id="CAD8116889.1"/>
    </source>
</evidence>
<gene>
    <name evidence="1" type="ORF">PPRIM_AZ9-3.1.T1830005</name>
</gene>
<dbReference type="AlphaFoldDB" id="A0A8S1QMR8"/>
<reference evidence="1" key="1">
    <citation type="submission" date="2021-01" db="EMBL/GenBank/DDBJ databases">
        <authorList>
            <consortium name="Genoscope - CEA"/>
            <person name="William W."/>
        </authorList>
    </citation>
    <scope>NUCLEOTIDE SEQUENCE</scope>
</reference>
<proteinExistence type="predicted"/>
<accession>A0A8S1QMR8</accession>
<keyword evidence="2" id="KW-1185">Reference proteome</keyword>
<comment type="caution">
    <text evidence="1">The sequence shown here is derived from an EMBL/GenBank/DDBJ whole genome shotgun (WGS) entry which is preliminary data.</text>
</comment>